<dbReference type="Gene3D" id="3.50.50.60">
    <property type="entry name" value="FAD/NAD(P)-binding domain"/>
    <property type="match status" value="2"/>
</dbReference>
<keyword evidence="4" id="KW-1185">Reference proteome</keyword>
<dbReference type="EMBL" id="MLQL01000038">
    <property type="protein sequence ID" value="OQE14378.1"/>
    <property type="molecule type" value="Genomic_DNA"/>
</dbReference>
<accession>A0A1V6SKE3</accession>
<comment type="cofactor">
    <cofactor evidence="1">
        <name>FAD</name>
        <dbReference type="ChEBI" id="CHEBI:57692"/>
    </cofactor>
</comment>
<dbReference type="SUPFAM" id="SSF51905">
    <property type="entry name" value="FAD/NAD(P)-binding domain"/>
    <property type="match status" value="2"/>
</dbReference>
<gene>
    <name evidence="3" type="ORF">PENFLA_c038G02191</name>
</gene>
<organism evidence="3 4">
    <name type="scientific">Penicillium flavigenum</name>
    <dbReference type="NCBI Taxonomy" id="254877"/>
    <lineage>
        <taxon>Eukaryota</taxon>
        <taxon>Fungi</taxon>
        <taxon>Dikarya</taxon>
        <taxon>Ascomycota</taxon>
        <taxon>Pezizomycotina</taxon>
        <taxon>Eurotiomycetes</taxon>
        <taxon>Eurotiomycetidae</taxon>
        <taxon>Eurotiales</taxon>
        <taxon>Aspergillaceae</taxon>
        <taxon>Penicillium</taxon>
    </lineage>
</organism>
<dbReference type="OrthoDB" id="66881at2759"/>
<dbReference type="InterPro" id="IPR036188">
    <property type="entry name" value="FAD/NAD-bd_sf"/>
</dbReference>
<dbReference type="Pfam" id="PF13738">
    <property type="entry name" value="Pyr_redox_3"/>
    <property type="match status" value="1"/>
</dbReference>
<dbReference type="Proteomes" id="UP000191342">
    <property type="component" value="Unassembled WGS sequence"/>
</dbReference>
<dbReference type="PRINTS" id="PR00411">
    <property type="entry name" value="PNDRDTASEI"/>
</dbReference>
<proteinExistence type="predicted"/>
<sequence>MAAHIEIPDFDVIIVGAGISGINFAYRMQESNPELSYCILEARHEIGGTWSLFQYPGIRSDSDLYTFGFAWRPWRGKHSIVHGSIIRQYLEDSATQEGIDRRIRFCHKVNKLNWSSSSDMWTFDITTQDTEMMSLRSRFVFLGTGYYDYQEPLRADIPGIHNFKGKVVHPQFWPGELDYTNKRVVVIGSGATAITLLPSLTTRAAHVTMLQRSPTYIASLPSQGAFETIVSKILPCFAANRVIRFKWMLFSFFMVSICRLFPRASKFFLLRETAKLLPPDFNLEPDFVPSYNPWEQRLCFCPDGDFYACIRSGKGSVNTGTIETITASSVKLTSGRELHPDIIVTATGLKLCTAGGITVTIDGEPYAISNHFAWRAAMVEGLPNLVLSWGYVDASWTLGADSTAQLACRLLTQMRKESVSVIVPRMMAEERQTLEERPFLSLKATYVKKGGNAFPKAASAGPWQPRSYFWRDLAIARWGDIKGGLEWLK</sequence>
<dbReference type="GO" id="GO:0004497">
    <property type="term" value="F:monooxygenase activity"/>
    <property type="evidence" value="ECO:0007669"/>
    <property type="project" value="UniProtKB-KW"/>
</dbReference>
<comment type="caution">
    <text evidence="3">The sequence shown here is derived from an EMBL/GenBank/DDBJ whole genome shotgun (WGS) entry which is preliminary data.</text>
</comment>
<reference evidence="4" key="1">
    <citation type="journal article" date="2017" name="Nat. Microbiol.">
        <title>Global analysis of biosynthetic gene clusters reveals vast potential of secondary metabolite production in Penicillium species.</title>
        <authorList>
            <person name="Nielsen J.C."/>
            <person name="Grijseels S."/>
            <person name="Prigent S."/>
            <person name="Ji B."/>
            <person name="Dainat J."/>
            <person name="Nielsen K.F."/>
            <person name="Frisvad J.C."/>
            <person name="Workman M."/>
            <person name="Nielsen J."/>
        </authorList>
    </citation>
    <scope>NUCLEOTIDE SEQUENCE [LARGE SCALE GENOMIC DNA]</scope>
    <source>
        <strain evidence="4">IBT 14082</strain>
    </source>
</reference>
<protein>
    <recommendedName>
        <fullName evidence="5">FAD/NAD(P)-binding domain-containing protein</fullName>
    </recommendedName>
</protein>
<evidence type="ECO:0000313" key="4">
    <source>
        <dbReference type="Proteomes" id="UP000191342"/>
    </source>
</evidence>
<evidence type="ECO:0000256" key="2">
    <source>
        <dbReference type="ARBA" id="ARBA00023033"/>
    </source>
</evidence>
<dbReference type="PANTHER" id="PTHR43872">
    <property type="entry name" value="MONOOXYGENASE, PUTATIVE (AFU_ORTHOLOGUE AFUA_8G02570)-RELATED"/>
    <property type="match status" value="1"/>
</dbReference>
<keyword evidence="2" id="KW-0503">Monooxygenase</keyword>
<evidence type="ECO:0000256" key="1">
    <source>
        <dbReference type="ARBA" id="ARBA00001974"/>
    </source>
</evidence>
<keyword evidence="2" id="KW-0560">Oxidoreductase</keyword>
<dbReference type="PANTHER" id="PTHR43872:SF1">
    <property type="entry name" value="MONOOXYGENASE, PUTATIVE (AFU_ORTHOLOGUE AFUA_8G02570)-RELATED"/>
    <property type="match status" value="1"/>
</dbReference>
<name>A0A1V6SKE3_9EURO</name>
<dbReference type="AlphaFoldDB" id="A0A1V6SKE3"/>
<evidence type="ECO:0008006" key="5">
    <source>
        <dbReference type="Google" id="ProtNLM"/>
    </source>
</evidence>
<evidence type="ECO:0000313" key="3">
    <source>
        <dbReference type="EMBL" id="OQE14378.1"/>
    </source>
</evidence>
<dbReference type="InterPro" id="IPR051820">
    <property type="entry name" value="FAD-binding_MO"/>
</dbReference>